<keyword evidence="2" id="KW-1185">Reference proteome</keyword>
<dbReference type="PANTHER" id="PTHR33085">
    <property type="entry name" value="OS12G0113100 PROTEIN-RELATED"/>
    <property type="match status" value="1"/>
</dbReference>
<reference evidence="2" key="1">
    <citation type="journal article" date="2019" name="Nat. Commun.">
        <title>The genome of broomcorn millet.</title>
        <authorList>
            <person name="Zou C."/>
            <person name="Miki D."/>
            <person name="Li D."/>
            <person name="Tang Q."/>
            <person name="Xiao L."/>
            <person name="Rajput S."/>
            <person name="Deng P."/>
            <person name="Jia W."/>
            <person name="Huang R."/>
            <person name="Zhang M."/>
            <person name="Sun Y."/>
            <person name="Hu J."/>
            <person name="Fu X."/>
            <person name="Schnable P.S."/>
            <person name="Li F."/>
            <person name="Zhang H."/>
            <person name="Feng B."/>
            <person name="Zhu X."/>
            <person name="Liu R."/>
            <person name="Schnable J.C."/>
            <person name="Zhu J.-K."/>
            <person name="Zhang H."/>
        </authorList>
    </citation>
    <scope>NUCLEOTIDE SEQUENCE [LARGE SCALE GENOMIC DNA]</scope>
</reference>
<protein>
    <submittedName>
        <fullName evidence="1">Uncharacterized protein</fullName>
    </submittedName>
</protein>
<evidence type="ECO:0000313" key="1">
    <source>
        <dbReference type="EMBL" id="RLM56224.1"/>
    </source>
</evidence>
<dbReference type="OrthoDB" id="688194at2759"/>
<evidence type="ECO:0000313" key="2">
    <source>
        <dbReference type="Proteomes" id="UP000275267"/>
    </source>
</evidence>
<dbReference type="EMBL" id="PQIB02000018">
    <property type="protein sequence ID" value="RLM56224.1"/>
    <property type="molecule type" value="Genomic_DNA"/>
</dbReference>
<dbReference type="Pfam" id="PF07893">
    <property type="entry name" value="DUF1668"/>
    <property type="match status" value="1"/>
</dbReference>
<name>A0A3L6PIS4_PANMI</name>
<gene>
    <name evidence="1" type="ORF">C2845_PM10G13400</name>
</gene>
<sequence length="367" mass="40894">MAQLLHRLRKLELLKLKMSCQKLSRQSLHLVLNEGRGLYSLRHMDVSKLFYPSTAQALEAEAKAKKKNGIHSLVNVFALFGESKNKILYSDMEGHTNIYTEFCSFTTMPALNSPKGPNCMAAHITRTPAHARSDFDINPEVDYGLFAGKPCGEHTDSLYMMDMGQDEPGCFEVLAYYPVGEWQWSALPSPPFFDDLEYKACNNIAYAIVDGTRICVSSDTATYSFDTVTLEWSKTGDWVLPFHTKAEYVPELDLWLGLSASSTSDLCALDLSTAAIDSCDVPPMVQHVGLDVDLPKDWLLKSRTLVNLGSGRFCLAMFFHTADAQDGPQVVAFTGVDVVPCGDNQQGERTLRRIKHKSKCLVTDRIE</sequence>
<organism evidence="1 2">
    <name type="scientific">Panicum miliaceum</name>
    <name type="common">Proso millet</name>
    <name type="synonym">Broomcorn millet</name>
    <dbReference type="NCBI Taxonomy" id="4540"/>
    <lineage>
        <taxon>Eukaryota</taxon>
        <taxon>Viridiplantae</taxon>
        <taxon>Streptophyta</taxon>
        <taxon>Embryophyta</taxon>
        <taxon>Tracheophyta</taxon>
        <taxon>Spermatophyta</taxon>
        <taxon>Magnoliopsida</taxon>
        <taxon>Liliopsida</taxon>
        <taxon>Poales</taxon>
        <taxon>Poaceae</taxon>
        <taxon>PACMAD clade</taxon>
        <taxon>Panicoideae</taxon>
        <taxon>Panicodae</taxon>
        <taxon>Paniceae</taxon>
        <taxon>Panicinae</taxon>
        <taxon>Panicum</taxon>
        <taxon>Panicum sect. Panicum</taxon>
    </lineage>
</organism>
<dbReference type="InterPro" id="IPR012871">
    <property type="entry name" value="DUF1668_ORYSA"/>
</dbReference>
<comment type="caution">
    <text evidence="1">The sequence shown here is derived from an EMBL/GenBank/DDBJ whole genome shotgun (WGS) entry which is preliminary data.</text>
</comment>
<proteinExistence type="predicted"/>
<dbReference type="Proteomes" id="UP000275267">
    <property type="component" value="Unassembled WGS sequence"/>
</dbReference>
<accession>A0A3L6PIS4</accession>
<dbReference type="PANTHER" id="PTHR33085:SF121">
    <property type="entry name" value="OS03G0781800 PROTEIN"/>
    <property type="match status" value="1"/>
</dbReference>
<dbReference type="AlphaFoldDB" id="A0A3L6PIS4"/>